<evidence type="ECO:0000313" key="3">
    <source>
        <dbReference type="Proteomes" id="UP000262917"/>
    </source>
</evidence>
<feature type="transmembrane region" description="Helical" evidence="1">
    <location>
        <begin position="167"/>
        <end position="189"/>
    </location>
</feature>
<keyword evidence="1" id="KW-1133">Transmembrane helix</keyword>
<keyword evidence="1" id="KW-0472">Membrane</keyword>
<evidence type="ECO:0000313" key="2">
    <source>
        <dbReference type="EMBL" id="RFP58963.1"/>
    </source>
</evidence>
<dbReference type="Proteomes" id="UP000262917">
    <property type="component" value="Unassembled WGS sequence"/>
</dbReference>
<dbReference type="EMBL" id="QVPD01000017">
    <property type="protein sequence ID" value="RFP58963.1"/>
    <property type="molecule type" value="Genomic_DNA"/>
</dbReference>
<feature type="transmembrane region" description="Helical" evidence="1">
    <location>
        <begin position="67"/>
        <end position="85"/>
    </location>
</feature>
<reference evidence="2 3" key="1">
    <citation type="submission" date="2018-08" db="EMBL/GenBank/DDBJ databases">
        <title>Lysobacter weifangensis sp. nov., a new member of the family 'Xanthomonadaceae', isolated from soil in a farmland.</title>
        <authorList>
            <person name="Zhao H."/>
        </authorList>
    </citation>
    <scope>NUCLEOTIDE SEQUENCE [LARGE SCALE GENOMIC DNA]</scope>
    <source>
        <strain evidence="2 3">WF-2</strain>
    </source>
</reference>
<feature type="transmembrane region" description="Helical" evidence="1">
    <location>
        <begin position="126"/>
        <end position="147"/>
    </location>
</feature>
<evidence type="ECO:0000256" key="1">
    <source>
        <dbReference type="SAM" id="Phobius"/>
    </source>
</evidence>
<dbReference type="AlphaFoldDB" id="A0A372DHF6"/>
<name>A0A372DHF6_9GAMM</name>
<proteinExistence type="predicted"/>
<keyword evidence="1" id="KW-0812">Transmembrane</keyword>
<accession>A0A372DHF6</accession>
<feature type="transmembrane region" description="Helical" evidence="1">
    <location>
        <begin position="44"/>
        <end position="60"/>
    </location>
</feature>
<sequence length="221" mass="23761">MALALAYPLLAHLAGLRHDGALAALALADIALLVLLEPLAQRRAYAWTLLAASAVALWALARTRYALLPLLLVPVAFVTWVAWAFGRTLRAGQVPLIGRIVAALDGVPHAALAPELHAYSRALTRAWAALLAALALCNLALALLAVPGGLLASLGIAAPLAVSRAQWSWFANVSDYGILGAFMLAEFAYRQRRFPGRYRSFADFLRQLARLGPGFWRALLH</sequence>
<keyword evidence="3" id="KW-1185">Reference proteome</keyword>
<gene>
    <name evidence="2" type="ORF">D0Y53_12125</name>
</gene>
<protein>
    <submittedName>
        <fullName evidence="2">Ketosynthase</fullName>
    </submittedName>
</protein>
<organism evidence="2 3">
    <name type="scientific">Cognatiluteimonas weifangensis</name>
    <dbReference type="NCBI Taxonomy" id="2303539"/>
    <lineage>
        <taxon>Bacteria</taxon>
        <taxon>Pseudomonadati</taxon>
        <taxon>Pseudomonadota</taxon>
        <taxon>Gammaproteobacteria</taxon>
        <taxon>Lysobacterales</taxon>
        <taxon>Lysobacteraceae</taxon>
        <taxon>Cognatiluteimonas</taxon>
    </lineage>
</organism>
<comment type="caution">
    <text evidence="2">The sequence shown here is derived from an EMBL/GenBank/DDBJ whole genome shotgun (WGS) entry which is preliminary data.</text>
</comment>
<dbReference type="OrthoDB" id="6023795at2"/>